<evidence type="ECO:0000313" key="9">
    <source>
        <dbReference type="RefSeq" id="XP_013794537.1"/>
    </source>
</evidence>
<dbReference type="PROSITE" id="PS50262">
    <property type="entry name" value="G_PROTEIN_RECEP_F1_2"/>
    <property type="match status" value="1"/>
</dbReference>
<feature type="domain" description="G-protein coupled receptors family 1 profile" evidence="7">
    <location>
        <begin position="269"/>
        <end position="365"/>
    </location>
</feature>
<dbReference type="CDD" id="cd00637">
    <property type="entry name" value="7tm_classA_rhodopsin-like"/>
    <property type="match status" value="1"/>
</dbReference>
<proteinExistence type="predicted"/>
<keyword evidence="2 6" id="KW-0812">Transmembrane</keyword>
<organism evidence="8 9">
    <name type="scientific">Limulus polyphemus</name>
    <name type="common">Atlantic horseshoe crab</name>
    <dbReference type="NCBI Taxonomy" id="6850"/>
    <lineage>
        <taxon>Eukaryota</taxon>
        <taxon>Metazoa</taxon>
        <taxon>Ecdysozoa</taxon>
        <taxon>Arthropoda</taxon>
        <taxon>Chelicerata</taxon>
        <taxon>Merostomata</taxon>
        <taxon>Xiphosura</taxon>
        <taxon>Limulidae</taxon>
        <taxon>Limulus</taxon>
    </lineage>
</organism>
<dbReference type="InterPro" id="IPR017452">
    <property type="entry name" value="GPCR_Rhodpsn_7TM"/>
</dbReference>
<feature type="transmembrane region" description="Helical" evidence="6">
    <location>
        <begin position="348"/>
        <end position="369"/>
    </location>
</feature>
<evidence type="ECO:0000256" key="3">
    <source>
        <dbReference type="ARBA" id="ARBA00022989"/>
    </source>
</evidence>
<feature type="compositionally biased region" description="Polar residues" evidence="5">
    <location>
        <begin position="8"/>
        <end position="34"/>
    </location>
</feature>
<dbReference type="RefSeq" id="XP_013794537.1">
    <property type="nucleotide sequence ID" value="XM_013939083.1"/>
</dbReference>
<evidence type="ECO:0000256" key="5">
    <source>
        <dbReference type="SAM" id="MobiDB-lite"/>
    </source>
</evidence>
<dbReference type="Gene3D" id="1.20.1070.10">
    <property type="entry name" value="Rhodopsin 7-helix transmembrane proteins"/>
    <property type="match status" value="1"/>
</dbReference>
<dbReference type="GeneID" id="106478531"/>
<dbReference type="Proteomes" id="UP000694941">
    <property type="component" value="Unplaced"/>
</dbReference>
<name>A0ABM1C5G6_LIMPO</name>
<gene>
    <name evidence="9" type="primary">LOC106478531</name>
</gene>
<dbReference type="SUPFAM" id="SSF81321">
    <property type="entry name" value="Family A G protein-coupled receptor-like"/>
    <property type="match status" value="1"/>
</dbReference>
<sequence>MSVRQHSRSVGSSLQVPPTIRVTNMQSPDDTSQPHVFTVSDAFLSPATSCLELKTDPETLCTSPCNHLAPGRYRNKITLSSKPNMKNTLTTFDPSNINDSNSVLSVCNSLSLPNRDGLSSHCISSHKDFQFSANETTASESLGYQPHQSGNPIFPGSLQSCQTSDQFVSMKSASTDSCKSLRNSVIKVKNVSLLKAAREQNSPQPLCLNSDAISITTSVSDNISPSSTPKGNKTNLAKKNLFTDQATMSCRNSSLTRHCELENEQHIKLIPPLLIERSHSNENSIYQEICLGAKNNCERGKRKMETQTAKRAGYIIASFVLLWLPQPLTTFLENSVFTDVAHAHNIQMFTVSVATFSAAMNPIVYGLAIKQFRATFITMVLNQWRRWKQRWLW</sequence>
<comment type="subcellular location">
    <subcellularLocation>
        <location evidence="1">Membrane</location>
    </subcellularLocation>
</comment>
<keyword evidence="8" id="KW-1185">Reference proteome</keyword>
<evidence type="ECO:0000256" key="2">
    <source>
        <dbReference type="ARBA" id="ARBA00022692"/>
    </source>
</evidence>
<protein>
    <submittedName>
        <fullName evidence="9">Uncharacterized protein LOC106478531</fullName>
    </submittedName>
</protein>
<feature type="transmembrane region" description="Helical" evidence="6">
    <location>
        <begin position="311"/>
        <end position="328"/>
    </location>
</feature>
<evidence type="ECO:0000256" key="1">
    <source>
        <dbReference type="ARBA" id="ARBA00004370"/>
    </source>
</evidence>
<reference evidence="9" key="1">
    <citation type="submission" date="2025-08" db="UniProtKB">
        <authorList>
            <consortium name="RefSeq"/>
        </authorList>
    </citation>
    <scope>IDENTIFICATION</scope>
    <source>
        <tissue evidence="9">Muscle</tissue>
    </source>
</reference>
<evidence type="ECO:0000259" key="7">
    <source>
        <dbReference type="PROSITE" id="PS50262"/>
    </source>
</evidence>
<feature type="region of interest" description="Disordered" evidence="5">
    <location>
        <begin position="1"/>
        <end position="34"/>
    </location>
</feature>
<keyword evidence="3 6" id="KW-1133">Transmembrane helix</keyword>
<accession>A0ABM1C5G6</accession>
<keyword evidence="4 6" id="KW-0472">Membrane</keyword>
<evidence type="ECO:0000313" key="8">
    <source>
        <dbReference type="Proteomes" id="UP000694941"/>
    </source>
</evidence>
<evidence type="ECO:0000256" key="4">
    <source>
        <dbReference type="ARBA" id="ARBA00023136"/>
    </source>
</evidence>
<evidence type="ECO:0000256" key="6">
    <source>
        <dbReference type="SAM" id="Phobius"/>
    </source>
</evidence>